<protein>
    <submittedName>
        <fullName evidence="2">Uncharacterized protein</fullName>
    </submittedName>
</protein>
<accession>A0A368TAV5</accession>
<gene>
    <name evidence="2" type="ORF">DEF24_02000</name>
</gene>
<feature type="non-terminal residue" evidence="2">
    <location>
        <position position="1"/>
    </location>
</feature>
<dbReference type="Proteomes" id="UP000253318">
    <property type="component" value="Unassembled WGS sequence"/>
</dbReference>
<organism evidence="2 3">
    <name type="scientific">Marinitenerispora sediminis</name>
    <dbReference type="NCBI Taxonomy" id="1931232"/>
    <lineage>
        <taxon>Bacteria</taxon>
        <taxon>Bacillati</taxon>
        <taxon>Actinomycetota</taxon>
        <taxon>Actinomycetes</taxon>
        <taxon>Streptosporangiales</taxon>
        <taxon>Nocardiopsidaceae</taxon>
        <taxon>Marinitenerispora</taxon>
    </lineage>
</organism>
<reference evidence="2 3" key="1">
    <citation type="submission" date="2018-04" db="EMBL/GenBank/DDBJ databases">
        <title>Novel actinobacteria from marine sediment.</title>
        <authorList>
            <person name="Ng Z.Y."/>
            <person name="Tan G.Y.A."/>
        </authorList>
    </citation>
    <scope>NUCLEOTIDE SEQUENCE [LARGE SCALE GENOMIC DNA]</scope>
    <source>
        <strain evidence="2 3">TPS81</strain>
    </source>
</reference>
<name>A0A368TAV5_9ACTN</name>
<evidence type="ECO:0000313" key="2">
    <source>
        <dbReference type="EMBL" id="RCV62135.1"/>
    </source>
</evidence>
<evidence type="ECO:0000313" key="3">
    <source>
        <dbReference type="Proteomes" id="UP000253318"/>
    </source>
</evidence>
<dbReference type="EMBL" id="QEIN01000009">
    <property type="protein sequence ID" value="RCV62135.1"/>
    <property type="molecule type" value="Genomic_DNA"/>
</dbReference>
<comment type="caution">
    <text evidence="2">The sequence shown here is derived from an EMBL/GenBank/DDBJ whole genome shotgun (WGS) entry which is preliminary data.</text>
</comment>
<evidence type="ECO:0000256" key="1">
    <source>
        <dbReference type="SAM" id="MobiDB-lite"/>
    </source>
</evidence>
<sequence length="64" mass="6600">GPDPGPVGTATERFPAIADEPAPRTADDTTDDTAEPDSPPGARLLPPLPPGVSDSSGWAPPWRR</sequence>
<keyword evidence="3" id="KW-1185">Reference proteome</keyword>
<dbReference type="AlphaFoldDB" id="A0A368TAV5"/>
<feature type="region of interest" description="Disordered" evidence="1">
    <location>
        <begin position="1"/>
        <end position="64"/>
    </location>
</feature>
<proteinExistence type="predicted"/>